<feature type="chain" id="PRO_5046708371" evidence="1">
    <location>
        <begin position="20"/>
        <end position="181"/>
    </location>
</feature>
<evidence type="ECO:0000313" key="2">
    <source>
        <dbReference type="EMBL" id="MDY7225217.1"/>
    </source>
</evidence>
<evidence type="ECO:0000256" key="1">
    <source>
        <dbReference type="SAM" id="SignalP"/>
    </source>
</evidence>
<evidence type="ECO:0000313" key="3">
    <source>
        <dbReference type="Proteomes" id="UP001291309"/>
    </source>
</evidence>
<protein>
    <submittedName>
        <fullName evidence="2">Uncharacterized protein</fullName>
    </submittedName>
</protein>
<feature type="signal peptide" evidence="1">
    <location>
        <begin position="1"/>
        <end position="19"/>
    </location>
</feature>
<sequence length="181" mass="19232">MSFLRPLGLLLALSLPSLALGSTGPLQTITELARGSDRVVLARVLDSRVRVPEGNVRQMTTLFRLEVLETYQGKGPAAVELVQVGGKSGLWESRLAGDATVTVGETALFFLRCPDPKAVERCALVGLAAGKQTVTSGAEGARQVQLNGRVQGGPAQRPLEAVIDEIRRASPPPAKQERGKR</sequence>
<dbReference type="RefSeq" id="WP_321543933.1">
    <property type="nucleotide sequence ID" value="NZ_JAXIVS010000001.1"/>
</dbReference>
<proteinExistence type="predicted"/>
<dbReference type="Proteomes" id="UP001291309">
    <property type="component" value="Unassembled WGS sequence"/>
</dbReference>
<organism evidence="2 3">
    <name type="scientific">Hyalangium rubrum</name>
    <dbReference type="NCBI Taxonomy" id="3103134"/>
    <lineage>
        <taxon>Bacteria</taxon>
        <taxon>Pseudomonadati</taxon>
        <taxon>Myxococcota</taxon>
        <taxon>Myxococcia</taxon>
        <taxon>Myxococcales</taxon>
        <taxon>Cystobacterineae</taxon>
        <taxon>Archangiaceae</taxon>
        <taxon>Hyalangium</taxon>
    </lineage>
</organism>
<name>A0ABU5GWF4_9BACT</name>
<dbReference type="EMBL" id="JAXIVS010000001">
    <property type="protein sequence ID" value="MDY7225217.1"/>
    <property type="molecule type" value="Genomic_DNA"/>
</dbReference>
<comment type="caution">
    <text evidence="2">The sequence shown here is derived from an EMBL/GenBank/DDBJ whole genome shotgun (WGS) entry which is preliminary data.</text>
</comment>
<keyword evidence="1" id="KW-0732">Signal</keyword>
<reference evidence="2 3" key="1">
    <citation type="submission" date="2023-12" db="EMBL/GenBank/DDBJ databases">
        <title>the genome sequence of Hyalangium sp. s54d21.</title>
        <authorList>
            <person name="Zhang X."/>
        </authorList>
    </citation>
    <scope>NUCLEOTIDE SEQUENCE [LARGE SCALE GENOMIC DNA]</scope>
    <source>
        <strain evidence="3">s54d21</strain>
    </source>
</reference>
<accession>A0ABU5GWF4</accession>
<gene>
    <name evidence="2" type="ORF">SYV04_02445</name>
</gene>
<keyword evidence="3" id="KW-1185">Reference proteome</keyword>